<evidence type="ECO:0000313" key="2">
    <source>
        <dbReference type="EMBL" id="MBB6562812.1"/>
    </source>
</evidence>
<dbReference type="Proteomes" id="UP000575083">
    <property type="component" value="Unassembled WGS sequence"/>
</dbReference>
<evidence type="ECO:0000256" key="1">
    <source>
        <dbReference type="SAM" id="SignalP"/>
    </source>
</evidence>
<evidence type="ECO:0000313" key="3">
    <source>
        <dbReference type="Proteomes" id="UP000575083"/>
    </source>
</evidence>
<sequence>MTLISKPSSFSGLLLGLSLALLGTAAHADVTEAEAIEAQLGSALASADFAAKNCPNLGINDDKVQELLKRIKKSAADLRAGEDYDEQRTVVQQLEKQQGRAMICMVLPSAHGGYARGVIQKK</sequence>
<evidence type="ECO:0008006" key="4">
    <source>
        <dbReference type="Google" id="ProtNLM"/>
    </source>
</evidence>
<dbReference type="AlphaFoldDB" id="A0A7X0PIY0"/>
<protein>
    <recommendedName>
        <fullName evidence="4">Secreted protein</fullName>
    </recommendedName>
</protein>
<feature type="chain" id="PRO_5031365607" description="Secreted protein" evidence="1">
    <location>
        <begin position="29"/>
        <end position="122"/>
    </location>
</feature>
<dbReference type="RefSeq" id="WP_184863186.1">
    <property type="nucleotide sequence ID" value="NZ_JACHLK010000014.1"/>
</dbReference>
<organism evidence="2 3">
    <name type="scientific">Acidovorax soli</name>
    <dbReference type="NCBI Taxonomy" id="592050"/>
    <lineage>
        <taxon>Bacteria</taxon>
        <taxon>Pseudomonadati</taxon>
        <taxon>Pseudomonadota</taxon>
        <taxon>Betaproteobacteria</taxon>
        <taxon>Burkholderiales</taxon>
        <taxon>Comamonadaceae</taxon>
        <taxon>Acidovorax</taxon>
    </lineage>
</organism>
<comment type="caution">
    <text evidence="2">The sequence shown here is derived from an EMBL/GenBank/DDBJ whole genome shotgun (WGS) entry which is preliminary data.</text>
</comment>
<gene>
    <name evidence="2" type="ORF">HNP48_005528</name>
</gene>
<name>A0A7X0PIY0_9BURK</name>
<proteinExistence type="predicted"/>
<keyword evidence="3" id="KW-1185">Reference proteome</keyword>
<accession>A0A7X0PIY0</accession>
<dbReference type="EMBL" id="JACHLK010000014">
    <property type="protein sequence ID" value="MBB6562812.1"/>
    <property type="molecule type" value="Genomic_DNA"/>
</dbReference>
<keyword evidence="1" id="KW-0732">Signal</keyword>
<reference evidence="2 3" key="1">
    <citation type="submission" date="2020-08" db="EMBL/GenBank/DDBJ databases">
        <title>Functional genomics of gut bacteria from endangered species of beetles.</title>
        <authorList>
            <person name="Carlos-Shanley C."/>
        </authorList>
    </citation>
    <scope>NUCLEOTIDE SEQUENCE [LARGE SCALE GENOMIC DNA]</scope>
    <source>
        <strain evidence="2 3">S00198</strain>
    </source>
</reference>
<feature type="signal peptide" evidence="1">
    <location>
        <begin position="1"/>
        <end position="28"/>
    </location>
</feature>